<feature type="chain" id="PRO_5014669618" description="Secreted protein" evidence="2">
    <location>
        <begin position="27"/>
        <end position="133"/>
    </location>
</feature>
<keyword evidence="1" id="KW-0812">Transmembrane</keyword>
<evidence type="ECO:0000256" key="2">
    <source>
        <dbReference type="SAM" id="SignalP"/>
    </source>
</evidence>
<protein>
    <recommendedName>
        <fullName evidence="4">Secreted protein</fullName>
    </recommendedName>
</protein>
<keyword evidence="1" id="KW-1133">Transmembrane helix</keyword>
<name>A0A2M4D5F3_ANODA</name>
<accession>A0A2M4D5F3</accession>
<evidence type="ECO:0000256" key="1">
    <source>
        <dbReference type="SAM" id="Phobius"/>
    </source>
</evidence>
<organism evidence="3">
    <name type="scientific">Anopheles darlingi</name>
    <name type="common">Mosquito</name>
    <dbReference type="NCBI Taxonomy" id="43151"/>
    <lineage>
        <taxon>Eukaryota</taxon>
        <taxon>Metazoa</taxon>
        <taxon>Ecdysozoa</taxon>
        <taxon>Arthropoda</taxon>
        <taxon>Hexapoda</taxon>
        <taxon>Insecta</taxon>
        <taxon>Pterygota</taxon>
        <taxon>Neoptera</taxon>
        <taxon>Endopterygota</taxon>
        <taxon>Diptera</taxon>
        <taxon>Nematocera</taxon>
        <taxon>Culicoidea</taxon>
        <taxon>Culicidae</taxon>
        <taxon>Anophelinae</taxon>
        <taxon>Anopheles</taxon>
    </lineage>
</organism>
<evidence type="ECO:0000313" key="3">
    <source>
        <dbReference type="EMBL" id="MBW72731.1"/>
    </source>
</evidence>
<feature type="signal peptide" evidence="2">
    <location>
        <begin position="1"/>
        <end position="26"/>
    </location>
</feature>
<dbReference type="EMBL" id="GGFL01008553">
    <property type="protein sequence ID" value="MBW72731.1"/>
    <property type="molecule type" value="Transcribed_RNA"/>
</dbReference>
<feature type="transmembrane region" description="Helical" evidence="1">
    <location>
        <begin position="33"/>
        <end position="66"/>
    </location>
</feature>
<proteinExistence type="predicted"/>
<keyword evidence="2" id="KW-0732">Signal</keyword>
<reference evidence="3" key="1">
    <citation type="submission" date="2018-01" db="EMBL/GenBank/DDBJ databases">
        <title>An insight into the sialome of Amazonian anophelines.</title>
        <authorList>
            <person name="Ribeiro J.M."/>
            <person name="Scarpassa V."/>
            <person name="Calvo E."/>
        </authorList>
    </citation>
    <scope>NUCLEOTIDE SEQUENCE</scope>
</reference>
<keyword evidence="1" id="KW-0472">Membrane</keyword>
<dbReference type="AlphaFoldDB" id="A0A2M4D5F3"/>
<sequence length="133" mass="14660">MSGYLKTILLLLFLLLLLFRTMGASGSRSPIVLGENVVCCFFFCMWFWCNAIMVLATPHALFVVILHGKYVPSGAIRYLTVAALEPQKHTTKGATPFSVSAKFHPPVACMLLVCGLPCDRFSTFCFHHSGVKS</sequence>
<evidence type="ECO:0008006" key="4">
    <source>
        <dbReference type="Google" id="ProtNLM"/>
    </source>
</evidence>